<reference evidence="2" key="1">
    <citation type="journal article" date="2022" name="Mol. Ecol. Resour.">
        <title>The genomes of chicory, endive, great burdock and yacon provide insights into Asteraceae palaeo-polyploidization history and plant inulin production.</title>
        <authorList>
            <person name="Fan W."/>
            <person name="Wang S."/>
            <person name="Wang H."/>
            <person name="Wang A."/>
            <person name="Jiang F."/>
            <person name="Liu H."/>
            <person name="Zhao H."/>
            <person name="Xu D."/>
            <person name="Zhang Y."/>
        </authorList>
    </citation>
    <scope>NUCLEOTIDE SEQUENCE [LARGE SCALE GENOMIC DNA]</scope>
    <source>
        <strain evidence="2">cv. Niubang</strain>
    </source>
</reference>
<reference evidence="1 2" key="2">
    <citation type="journal article" date="2022" name="Mol. Ecol. Resour.">
        <title>The genomes of chicory, endive, great burdock and yacon provide insights into Asteraceae paleo-polyploidization history and plant inulin production.</title>
        <authorList>
            <person name="Fan W."/>
            <person name="Wang S."/>
            <person name="Wang H."/>
            <person name="Wang A."/>
            <person name="Jiang F."/>
            <person name="Liu H."/>
            <person name="Zhao H."/>
            <person name="Xu D."/>
            <person name="Zhang Y."/>
        </authorList>
    </citation>
    <scope>NUCLEOTIDE SEQUENCE [LARGE SCALE GENOMIC DNA]</scope>
    <source>
        <strain evidence="2">cv. Niubang</strain>
    </source>
</reference>
<dbReference type="Proteomes" id="UP001055879">
    <property type="component" value="Linkage Group LG13"/>
</dbReference>
<dbReference type="EMBL" id="CM042059">
    <property type="protein sequence ID" value="KAI3680527.1"/>
    <property type="molecule type" value="Genomic_DNA"/>
</dbReference>
<comment type="caution">
    <text evidence="1">The sequence shown here is derived from an EMBL/GenBank/DDBJ whole genome shotgun (WGS) entry which is preliminary data.</text>
</comment>
<sequence>MKISSPSILDSKLVTKGKLPFIVFFLEVTHDDSSGFSLMLDLELVDASISFWENYLVKWSQLVHQASFGSPRRCSHGGGDIEMGIQSRELELDYHFKMDAYEEWRSVTKAAAMKAIKQRMENDVDEVGWVARFIKAKVEELDKEVRPMNSYINLNPQHLQVFNLHILDLLILELRTGSDKSLDVEKELDALKKIFEDKEKEFRQERPQSDVIEEPHMVPCWRHCYLSQHLYGPKTNEILSGKSPSRIS</sequence>
<protein>
    <submittedName>
        <fullName evidence="1">Uncharacterized protein</fullName>
    </submittedName>
</protein>
<name>A0ACB8Y7J5_ARCLA</name>
<proteinExistence type="predicted"/>
<keyword evidence="2" id="KW-1185">Reference proteome</keyword>
<evidence type="ECO:0000313" key="1">
    <source>
        <dbReference type="EMBL" id="KAI3680527.1"/>
    </source>
</evidence>
<evidence type="ECO:0000313" key="2">
    <source>
        <dbReference type="Proteomes" id="UP001055879"/>
    </source>
</evidence>
<accession>A0ACB8Y7J5</accession>
<gene>
    <name evidence="1" type="ORF">L6452_35299</name>
</gene>
<organism evidence="1 2">
    <name type="scientific">Arctium lappa</name>
    <name type="common">Greater burdock</name>
    <name type="synonym">Lappa major</name>
    <dbReference type="NCBI Taxonomy" id="4217"/>
    <lineage>
        <taxon>Eukaryota</taxon>
        <taxon>Viridiplantae</taxon>
        <taxon>Streptophyta</taxon>
        <taxon>Embryophyta</taxon>
        <taxon>Tracheophyta</taxon>
        <taxon>Spermatophyta</taxon>
        <taxon>Magnoliopsida</taxon>
        <taxon>eudicotyledons</taxon>
        <taxon>Gunneridae</taxon>
        <taxon>Pentapetalae</taxon>
        <taxon>asterids</taxon>
        <taxon>campanulids</taxon>
        <taxon>Asterales</taxon>
        <taxon>Asteraceae</taxon>
        <taxon>Carduoideae</taxon>
        <taxon>Cardueae</taxon>
        <taxon>Arctiinae</taxon>
        <taxon>Arctium</taxon>
    </lineage>
</organism>